<dbReference type="OrthoDB" id="9798792at2"/>
<gene>
    <name evidence="1" type="ORF">Pr1d_29770</name>
</gene>
<dbReference type="RefSeq" id="WP_148074164.1">
    <property type="nucleotide sequence ID" value="NZ_CP042913.1"/>
</dbReference>
<evidence type="ECO:0008006" key="3">
    <source>
        <dbReference type="Google" id="ProtNLM"/>
    </source>
</evidence>
<keyword evidence="2" id="KW-1185">Reference proteome</keyword>
<sequence>MSELILEEESYAILGACFEVYNEIGCGFLEAVYQECLEIEFSNRGIPYVSKPEVSIRFGEHVLQKKYEADFICYDQIIVKVKATSQLLDHNTAQTLNYLHATKLPLGLLANFGHHPKLQYKRIALTKKSS</sequence>
<dbReference type="KEGG" id="bgok:Pr1d_29770"/>
<name>A0A5B9QDH1_9BACT</name>
<evidence type="ECO:0000313" key="1">
    <source>
        <dbReference type="EMBL" id="QEG35675.1"/>
    </source>
</evidence>
<dbReference type="AlphaFoldDB" id="A0A5B9QDH1"/>
<dbReference type="NCBIfam" id="TIGR04256">
    <property type="entry name" value="GxxExxY"/>
    <property type="match status" value="1"/>
</dbReference>
<dbReference type="Proteomes" id="UP000323917">
    <property type="component" value="Chromosome"/>
</dbReference>
<dbReference type="Pfam" id="PF13366">
    <property type="entry name" value="PDDEXK_3"/>
    <property type="match status" value="1"/>
</dbReference>
<reference evidence="1 2" key="1">
    <citation type="submission" date="2019-08" db="EMBL/GenBank/DDBJ databases">
        <title>Deep-cultivation of Planctomycetes and their phenomic and genomic characterization uncovers novel biology.</title>
        <authorList>
            <person name="Wiegand S."/>
            <person name="Jogler M."/>
            <person name="Boedeker C."/>
            <person name="Pinto D."/>
            <person name="Vollmers J."/>
            <person name="Rivas-Marin E."/>
            <person name="Kohn T."/>
            <person name="Peeters S.H."/>
            <person name="Heuer A."/>
            <person name="Rast P."/>
            <person name="Oberbeckmann S."/>
            <person name="Bunk B."/>
            <person name="Jeske O."/>
            <person name="Meyerdierks A."/>
            <person name="Storesund J.E."/>
            <person name="Kallscheuer N."/>
            <person name="Luecker S."/>
            <person name="Lage O.M."/>
            <person name="Pohl T."/>
            <person name="Merkel B.J."/>
            <person name="Hornburger P."/>
            <person name="Mueller R.-W."/>
            <person name="Bruemmer F."/>
            <person name="Labrenz M."/>
            <person name="Spormann A.M."/>
            <person name="Op den Camp H."/>
            <person name="Overmann J."/>
            <person name="Amann R."/>
            <person name="Jetten M.S.M."/>
            <person name="Mascher T."/>
            <person name="Medema M.H."/>
            <person name="Devos D.P."/>
            <person name="Kaster A.-K."/>
            <person name="Ovreas L."/>
            <person name="Rohde M."/>
            <person name="Galperin M.Y."/>
            <person name="Jogler C."/>
        </authorList>
    </citation>
    <scope>NUCLEOTIDE SEQUENCE [LARGE SCALE GENOMIC DNA]</scope>
    <source>
        <strain evidence="1 2">Pr1d</strain>
    </source>
</reference>
<accession>A0A5B9QDH1</accession>
<protein>
    <recommendedName>
        <fullName evidence="3">GxxExxY protein</fullName>
    </recommendedName>
</protein>
<organism evidence="1 2">
    <name type="scientific">Bythopirellula goksoeyrii</name>
    <dbReference type="NCBI Taxonomy" id="1400387"/>
    <lineage>
        <taxon>Bacteria</taxon>
        <taxon>Pseudomonadati</taxon>
        <taxon>Planctomycetota</taxon>
        <taxon>Planctomycetia</taxon>
        <taxon>Pirellulales</taxon>
        <taxon>Lacipirellulaceae</taxon>
        <taxon>Bythopirellula</taxon>
    </lineage>
</organism>
<evidence type="ECO:0000313" key="2">
    <source>
        <dbReference type="Proteomes" id="UP000323917"/>
    </source>
</evidence>
<dbReference type="EMBL" id="CP042913">
    <property type="protein sequence ID" value="QEG35675.1"/>
    <property type="molecule type" value="Genomic_DNA"/>
</dbReference>
<proteinExistence type="predicted"/>
<dbReference type="InterPro" id="IPR026350">
    <property type="entry name" value="GxxExxY"/>
</dbReference>